<reference evidence="2 3" key="1">
    <citation type="submission" date="2022-05" db="EMBL/GenBank/DDBJ databases">
        <title>Genome Sequencing of Bee-Associated Microbes.</title>
        <authorList>
            <person name="Dunlap C."/>
        </authorList>
    </citation>
    <scope>NUCLEOTIDE SEQUENCE [LARGE SCALE GENOMIC DNA]</scope>
    <source>
        <strain evidence="2 3">NRRL B-14421</strain>
    </source>
</reference>
<dbReference type="Proteomes" id="UP001527099">
    <property type="component" value="Unassembled WGS sequence"/>
</dbReference>
<dbReference type="InterPro" id="IPR024775">
    <property type="entry name" value="DinB-like"/>
</dbReference>
<dbReference type="EMBL" id="JAMDMX010000003">
    <property type="protein sequence ID" value="MCY9691728.1"/>
    <property type="molecule type" value="Genomic_DNA"/>
</dbReference>
<organism evidence="2 3">
    <name type="scientific">Paenibacillus alginolyticus</name>
    <dbReference type="NCBI Taxonomy" id="59839"/>
    <lineage>
        <taxon>Bacteria</taxon>
        <taxon>Bacillati</taxon>
        <taxon>Bacillota</taxon>
        <taxon>Bacilli</taxon>
        <taxon>Bacillales</taxon>
        <taxon>Paenibacillaceae</taxon>
        <taxon>Paenibacillus</taxon>
    </lineage>
</organism>
<gene>
    <name evidence="2" type="ORF">M5X19_02135</name>
</gene>
<dbReference type="InterPro" id="IPR034660">
    <property type="entry name" value="DinB/YfiT-like"/>
</dbReference>
<dbReference type="RefSeq" id="WP_029194945.1">
    <property type="nucleotide sequence ID" value="NZ_JAMDMW010000086.1"/>
</dbReference>
<proteinExistence type="predicted"/>
<accession>A0ABT4G6F3</accession>
<name>A0ABT4G6F3_9BACL</name>
<keyword evidence="3" id="KW-1185">Reference proteome</keyword>
<evidence type="ECO:0000259" key="1">
    <source>
        <dbReference type="Pfam" id="PF12867"/>
    </source>
</evidence>
<feature type="domain" description="DinB-like" evidence="1">
    <location>
        <begin position="10"/>
        <end position="168"/>
    </location>
</feature>
<sequence>MNTAVILERIEEHTHHYLDELNSLDLEQLKLQPNENEWSLGQLYLHLVKTALYMQIANVEKCLSQSSNAVESAGEKTEAGEAVFRLGGFPPERIRVPASPQYTPEQPASKQQITDGMHAVLQRMKEIEPLIEDLSPRFTSMHPRLGALNAKEWFALIEMHYRHHLLQLERLKAFLNSMETV</sequence>
<dbReference type="Pfam" id="PF12867">
    <property type="entry name" value="DinB_2"/>
    <property type="match status" value="1"/>
</dbReference>
<evidence type="ECO:0000313" key="2">
    <source>
        <dbReference type="EMBL" id="MCY9691728.1"/>
    </source>
</evidence>
<evidence type="ECO:0000313" key="3">
    <source>
        <dbReference type="Proteomes" id="UP001527099"/>
    </source>
</evidence>
<comment type="caution">
    <text evidence="2">The sequence shown here is derived from an EMBL/GenBank/DDBJ whole genome shotgun (WGS) entry which is preliminary data.</text>
</comment>
<dbReference type="SUPFAM" id="SSF109854">
    <property type="entry name" value="DinB/YfiT-like putative metalloenzymes"/>
    <property type="match status" value="1"/>
</dbReference>
<protein>
    <submittedName>
        <fullName evidence="2">DinB family protein</fullName>
    </submittedName>
</protein>
<dbReference type="Gene3D" id="1.20.120.450">
    <property type="entry name" value="dinb family like domain"/>
    <property type="match status" value="1"/>
</dbReference>